<name>A0A6A3GMG3_9STRA</name>
<feature type="domain" description="PEP-utilising enzyme C-terminal" evidence="1">
    <location>
        <begin position="100"/>
        <end position="171"/>
    </location>
</feature>
<dbReference type="PANTHER" id="PTHR22931">
    <property type="entry name" value="PHOSPHOENOLPYRUVATE DIKINASE-RELATED"/>
    <property type="match status" value="1"/>
</dbReference>
<dbReference type="PANTHER" id="PTHR22931:SF9">
    <property type="entry name" value="PYRUVATE, PHOSPHATE DIKINASE 1, CHLOROPLASTIC"/>
    <property type="match status" value="1"/>
</dbReference>
<dbReference type="SUPFAM" id="SSF51621">
    <property type="entry name" value="Phosphoenolpyruvate/pyruvate domain"/>
    <property type="match status" value="1"/>
</dbReference>
<dbReference type="InterPro" id="IPR010121">
    <property type="entry name" value="Pyruvate_phosphate_dikinase"/>
</dbReference>
<dbReference type="Pfam" id="PF02896">
    <property type="entry name" value="PEP-utilizers_C"/>
    <property type="match status" value="1"/>
</dbReference>
<comment type="caution">
    <text evidence="2">The sequence shown here is derived from an EMBL/GenBank/DDBJ whole genome shotgun (WGS) entry which is preliminary data.</text>
</comment>
<evidence type="ECO:0000259" key="1">
    <source>
        <dbReference type="Pfam" id="PF02896"/>
    </source>
</evidence>
<dbReference type="InterPro" id="IPR015813">
    <property type="entry name" value="Pyrv/PenolPyrv_kinase-like_dom"/>
</dbReference>
<dbReference type="Gene3D" id="3.20.20.60">
    <property type="entry name" value="Phosphoenolpyruvate-binding domains"/>
    <property type="match status" value="1"/>
</dbReference>
<dbReference type="AlphaFoldDB" id="A0A6A3GMG3"/>
<organism evidence="2 3">
    <name type="scientific">Phytophthora rubi</name>
    <dbReference type="NCBI Taxonomy" id="129364"/>
    <lineage>
        <taxon>Eukaryota</taxon>
        <taxon>Sar</taxon>
        <taxon>Stramenopiles</taxon>
        <taxon>Oomycota</taxon>
        <taxon>Peronosporomycetes</taxon>
        <taxon>Peronosporales</taxon>
        <taxon>Peronosporaceae</taxon>
        <taxon>Phytophthora</taxon>
    </lineage>
</organism>
<dbReference type="InterPro" id="IPR000121">
    <property type="entry name" value="PEP_util_C"/>
</dbReference>
<dbReference type="Proteomes" id="UP000429607">
    <property type="component" value="Unassembled WGS sequence"/>
</dbReference>
<accession>A0A6A3GMG3</accession>
<protein>
    <recommendedName>
        <fullName evidence="1">PEP-utilising enzyme C-terminal domain-containing protein</fullName>
    </recommendedName>
</protein>
<sequence length="176" mass="19149">MKVFTNADTPVDVRDARARDAQAHDVQRVGLTRTESCGWRWHFGAPAHHDSTGGLVRGDGAVGEVGQVGGAGRDRQVWQVVRLQGGQDDQGAAWCAAARSFGTNNLTQMTFGAARDDEAKFLPYYVKYGVLEKDPFETEGVGELVRLTVERGRVMRPMTEVCIFGEHAATPDEDAG</sequence>
<dbReference type="InterPro" id="IPR040442">
    <property type="entry name" value="Pyrv_kinase-like_dom_sf"/>
</dbReference>
<dbReference type="EMBL" id="QXFV01007062">
    <property type="protein sequence ID" value="KAE8959715.1"/>
    <property type="molecule type" value="Genomic_DNA"/>
</dbReference>
<gene>
    <name evidence="2" type="ORF">PR001_g30624</name>
</gene>
<evidence type="ECO:0000313" key="3">
    <source>
        <dbReference type="Proteomes" id="UP000429607"/>
    </source>
</evidence>
<reference evidence="2 3" key="1">
    <citation type="submission" date="2018-09" db="EMBL/GenBank/DDBJ databases">
        <title>Genomic investigation of the strawberry pathogen Phytophthora fragariae indicates pathogenicity is determined by transcriptional variation in three key races.</title>
        <authorList>
            <person name="Adams T.M."/>
            <person name="Armitage A.D."/>
            <person name="Sobczyk M.K."/>
            <person name="Bates H.J."/>
            <person name="Dunwell J.M."/>
            <person name="Nellist C.F."/>
            <person name="Harrison R.J."/>
        </authorList>
    </citation>
    <scope>NUCLEOTIDE SEQUENCE [LARGE SCALE GENOMIC DNA]</scope>
    <source>
        <strain evidence="2 3">SCRP249</strain>
    </source>
</reference>
<dbReference type="GO" id="GO:0050242">
    <property type="term" value="F:pyruvate, phosphate dikinase activity"/>
    <property type="evidence" value="ECO:0007669"/>
    <property type="project" value="InterPro"/>
</dbReference>
<proteinExistence type="predicted"/>
<evidence type="ECO:0000313" key="2">
    <source>
        <dbReference type="EMBL" id="KAE8959715.1"/>
    </source>
</evidence>